<organism evidence="1 2">
    <name type="scientific">Pseudo-nitzschia multistriata</name>
    <dbReference type="NCBI Taxonomy" id="183589"/>
    <lineage>
        <taxon>Eukaryota</taxon>
        <taxon>Sar</taxon>
        <taxon>Stramenopiles</taxon>
        <taxon>Ochrophyta</taxon>
        <taxon>Bacillariophyta</taxon>
        <taxon>Bacillariophyceae</taxon>
        <taxon>Bacillariophycidae</taxon>
        <taxon>Bacillariales</taxon>
        <taxon>Bacillariaceae</taxon>
        <taxon>Pseudo-nitzschia</taxon>
    </lineage>
</organism>
<proteinExistence type="predicted"/>
<evidence type="ECO:0000313" key="2">
    <source>
        <dbReference type="Proteomes" id="UP000291116"/>
    </source>
</evidence>
<accession>A0A448YYK1</accession>
<evidence type="ECO:0000313" key="1">
    <source>
        <dbReference type="EMBL" id="VEU34883.1"/>
    </source>
</evidence>
<dbReference type="Proteomes" id="UP000291116">
    <property type="component" value="Unassembled WGS sequence"/>
</dbReference>
<protein>
    <submittedName>
        <fullName evidence="1">Uncharacterized protein</fullName>
    </submittedName>
</protein>
<name>A0A448YYK1_9STRA</name>
<dbReference type="AlphaFoldDB" id="A0A448YYK1"/>
<reference evidence="1 2" key="1">
    <citation type="submission" date="2019-01" db="EMBL/GenBank/DDBJ databases">
        <authorList>
            <person name="Ferrante I. M."/>
        </authorList>
    </citation>
    <scope>NUCLEOTIDE SEQUENCE [LARGE SCALE GENOMIC DNA]</scope>
    <source>
        <strain evidence="1 2">B856</strain>
    </source>
</reference>
<gene>
    <name evidence="1" type="ORF">PSNMU_V1.4_AUG-EV-PASAV3_0016030</name>
</gene>
<dbReference type="EMBL" id="CAACVS010000042">
    <property type="protein sequence ID" value="VEU34883.1"/>
    <property type="molecule type" value="Genomic_DNA"/>
</dbReference>
<keyword evidence="2" id="KW-1185">Reference proteome</keyword>
<sequence>MTYCSSLSPVSRSIPFLSSPGMPWASWSAAPPPNALPEEGVDIGLADDGPAEDKPALPNLAAILAFASSRSLVWRRTYCSSLSPVSRSIPFLSSPGMPWASCKLPPIGFGWDMLPMPPIEPVLLPKLSNMLEEDGLKLLLLVFVDPNPLYLLVFGLLACTSRWRAARPSASGWVTEVATSPTVVLREFQKLPPIEVAVLAKLLTAPLVDSSFTADAADDTKDNPDEKTPDTLLMTLSISGALKP</sequence>